<accession>A0A1Y1IA44</accession>
<sequence length="427" mass="47038">METSPFVERVVRQEGKWNHAGSDFKKIWPYDEDYQISTAAPFTFSPDLPEDEQILLTTEKLRFNGAQVLPLRDGDGGRASSFMLSPPVPRSAEIDLHVDSLAARVPQAPVTPSHQADHVVAFGSAGHALKGGAAGTPSMTARTSAGPLLSSRAWKSGVQVLAKNDVPAPPGLATSYVSPDVARKMRSRVYPEVKETPSSGISHHPDFLVGVIRAECDPFTGSPFPYAEDRKHNIPWWYVPTAEEPQAEVPFYVLQVSGRVTLEQMGSIYKVPDHRQHLLMDAMNQYVLCPNTLSISVGDVISFSDEMGKIRASTTPGSSGGAVGKLGDRPLLLYGVHRNANPDEQRLCSDTEANYNYFQRPTEPHFACAYVEAVLPILKHVPAASWPAAYMVTALQEYLRAMETVLRQQNLWPVVKEFYDAQQWALP</sequence>
<organism evidence="1 2">
    <name type="scientific">Klebsormidium nitens</name>
    <name type="common">Green alga</name>
    <name type="synonym">Ulothrix nitens</name>
    <dbReference type="NCBI Taxonomy" id="105231"/>
    <lineage>
        <taxon>Eukaryota</taxon>
        <taxon>Viridiplantae</taxon>
        <taxon>Streptophyta</taxon>
        <taxon>Klebsormidiophyceae</taxon>
        <taxon>Klebsormidiales</taxon>
        <taxon>Klebsormidiaceae</taxon>
        <taxon>Klebsormidium</taxon>
    </lineage>
</organism>
<proteinExistence type="predicted"/>
<dbReference type="AlphaFoldDB" id="A0A1Y1IA44"/>
<name>A0A1Y1IA44_KLENI</name>
<reference evidence="1 2" key="1">
    <citation type="journal article" date="2014" name="Nat. Commun.">
        <title>Klebsormidium flaccidum genome reveals primary factors for plant terrestrial adaptation.</title>
        <authorList>
            <person name="Hori K."/>
            <person name="Maruyama F."/>
            <person name="Fujisawa T."/>
            <person name="Togashi T."/>
            <person name="Yamamoto N."/>
            <person name="Seo M."/>
            <person name="Sato S."/>
            <person name="Yamada T."/>
            <person name="Mori H."/>
            <person name="Tajima N."/>
            <person name="Moriyama T."/>
            <person name="Ikeuchi M."/>
            <person name="Watanabe M."/>
            <person name="Wada H."/>
            <person name="Kobayashi K."/>
            <person name="Saito M."/>
            <person name="Masuda T."/>
            <person name="Sasaki-Sekimoto Y."/>
            <person name="Mashiguchi K."/>
            <person name="Awai K."/>
            <person name="Shimojima M."/>
            <person name="Masuda S."/>
            <person name="Iwai M."/>
            <person name="Nobusawa T."/>
            <person name="Narise T."/>
            <person name="Kondo S."/>
            <person name="Saito H."/>
            <person name="Sato R."/>
            <person name="Murakawa M."/>
            <person name="Ihara Y."/>
            <person name="Oshima-Yamada Y."/>
            <person name="Ohtaka K."/>
            <person name="Satoh M."/>
            <person name="Sonobe K."/>
            <person name="Ishii M."/>
            <person name="Ohtani R."/>
            <person name="Kanamori-Sato M."/>
            <person name="Honoki R."/>
            <person name="Miyazaki D."/>
            <person name="Mochizuki H."/>
            <person name="Umetsu J."/>
            <person name="Higashi K."/>
            <person name="Shibata D."/>
            <person name="Kamiya Y."/>
            <person name="Sato N."/>
            <person name="Nakamura Y."/>
            <person name="Tabata S."/>
            <person name="Ida S."/>
            <person name="Kurokawa K."/>
            <person name="Ohta H."/>
        </authorList>
    </citation>
    <scope>NUCLEOTIDE SEQUENCE [LARGE SCALE GENOMIC DNA]</scope>
    <source>
        <strain evidence="1 2">NIES-2285</strain>
    </source>
</reference>
<evidence type="ECO:0000313" key="1">
    <source>
        <dbReference type="EMBL" id="GAQ84968.1"/>
    </source>
</evidence>
<dbReference type="EMBL" id="DF237164">
    <property type="protein sequence ID" value="GAQ84968.1"/>
    <property type="molecule type" value="Genomic_DNA"/>
</dbReference>
<gene>
    <name evidence="1" type="ORF">KFL_002150040</name>
</gene>
<keyword evidence="2" id="KW-1185">Reference proteome</keyword>
<dbReference type="Proteomes" id="UP000054558">
    <property type="component" value="Unassembled WGS sequence"/>
</dbReference>
<evidence type="ECO:0000313" key="2">
    <source>
        <dbReference type="Proteomes" id="UP000054558"/>
    </source>
</evidence>
<protein>
    <submittedName>
        <fullName evidence="1">Uncharacterized protein</fullName>
    </submittedName>
</protein>